<dbReference type="EMBL" id="WBXO01000002">
    <property type="protein sequence ID" value="KAB2953781.1"/>
    <property type="molecule type" value="Genomic_DNA"/>
</dbReference>
<name>A0A6I0F1H4_9FIRM</name>
<protein>
    <submittedName>
        <fullName evidence="3">Copper amine oxidase N-terminal domain-containing protein</fullName>
    </submittedName>
</protein>
<dbReference type="Pfam" id="PF07833">
    <property type="entry name" value="Cu_amine_oxidN1"/>
    <property type="match status" value="1"/>
</dbReference>
<evidence type="ECO:0000313" key="3">
    <source>
        <dbReference type="EMBL" id="KAB2953781.1"/>
    </source>
</evidence>
<dbReference type="InterPro" id="IPR012854">
    <property type="entry name" value="Cu_amine_oxidase-like_N"/>
</dbReference>
<proteinExistence type="predicted"/>
<dbReference type="OrthoDB" id="2023214at2"/>
<comment type="caution">
    <text evidence="3">The sequence shown here is derived from an EMBL/GenBank/DDBJ whole genome shotgun (WGS) entry which is preliminary data.</text>
</comment>
<evidence type="ECO:0000259" key="2">
    <source>
        <dbReference type="Pfam" id="PF07833"/>
    </source>
</evidence>
<evidence type="ECO:0000313" key="4">
    <source>
        <dbReference type="Proteomes" id="UP000468766"/>
    </source>
</evidence>
<dbReference type="Gene3D" id="3.30.457.10">
    <property type="entry name" value="Copper amine oxidase-like, N-terminal domain"/>
    <property type="match status" value="2"/>
</dbReference>
<dbReference type="RefSeq" id="WP_151618755.1">
    <property type="nucleotide sequence ID" value="NZ_WBXO01000002.1"/>
</dbReference>
<dbReference type="InterPro" id="IPR036582">
    <property type="entry name" value="Mao_N_sf"/>
</dbReference>
<feature type="domain" description="Copper amine oxidase-like N-terminal" evidence="2">
    <location>
        <begin position="639"/>
        <end position="750"/>
    </location>
</feature>
<accession>A0A6I0F1H4</accession>
<reference evidence="3 4" key="1">
    <citation type="submission" date="2019-10" db="EMBL/GenBank/DDBJ databases">
        <title>Whole-genome sequence of the extremophile Heliorestis acidaminivorans DSM 24790.</title>
        <authorList>
            <person name="Kyndt J.A."/>
            <person name="Meyer T.E."/>
        </authorList>
    </citation>
    <scope>NUCLEOTIDE SEQUENCE [LARGE SCALE GENOMIC DNA]</scope>
    <source>
        <strain evidence="3 4">DSM 24790</strain>
    </source>
</reference>
<gene>
    <name evidence="3" type="ORF">F9B85_03955</name>
</gene>
<feature type="chain" id="PRO_5026007097" evidence="1">
    <location>
        <begin position="30"/>
        <end position="756"/>
    </location>
</feature>
<evidence type="ECO:0000256" key="1">
    <source>
        <dbReference type="SAM" id="SignalP"/>
    </source>
</evidence>
<dbReference type="SUPFAM" id="SSF55383">
    <property type="entry name" value="Copper amine oxidase, domain N"/>
    <property type="match status" value="2"/>
</dbReference>
<organism evidence="3 4">
    <name type="scientific">Heliorestis acidaminivorans</name>
    <dbReference type="NCBI Taxonomy" id="553427"/>
    <lineage>
        <taxon>Bacteria</taxon>
        <taxon>Bacillati</taxon>
        <taxon>Bacillota</taxon>
        <taxon>Clostridia</taxon>
        <taxon>Eubacteriales</taxon>
        <taxon>Heliobacteriaceae</taxon>
        <taxon>Heliorestis</taxon>
    </lineage>
</organism>
<feature type="signal peptide" evidence="1">
    <location>
        <begin position="1"/>
        <end position="29"/>
    </location>
</feature>
<keyword evidence="1" id="KW-0732">Signal</keyword>
<sequence>MFRKNKKSIALMVTLMFVLSMILPMAAFASVKYTATVTGETAPNGEFNARVVIEISENSIKAQDNTLLIRFPANTRFADGGGVDVTDVVYDEGSGNEYTFGTEDSTTAVVQQYTLSTDNDPATNADKVRLIVDIDGAIVPSGHSGDFKVTFEAPGNSVFSNAAVTIATVGEGTVNITIDDVLNFSSSGIDAIEPIRLKEDRPGAFKAASDSVKFKLPQGFTWVIHGELDDEEAPEATTLVTNWGSDNFIEDEVFGLSDNERTLELRLGRTTEAAYLTLSNLGIAVDESIARKGDVAVTISGKSSTTPSTLVVGRYGDFEAKVTAFGDTPTLLAGRADEEIGKFVIEELLPDTLVVGRSITFALPENTRWSRTETVDEDGNVTETRYAFPQEDAPNSDRNGLYFDNARIVDSVERRIVRFNVTENSVRNPGKFVFEQGEIEIAPNFRGDLVLEVGGNAGVSGKIVVGKVVPPVYMSADSVPEVKIGLGAQEVSDLIITESMTEALMSKPGNRALRIYAPNGVSFASTPKFEVIEGDLVLEQDSVTTDWAQHGREHFVAINVKATSTTPSKIKVSNVKLNIDRTVPEGDLEIAIKSNNSATSEVSFPSSTVAKVAAAKVVTPAPGEMKRSAEFKVNETTYFVNGVEKTMDVAPYIKDGRTFLPVRYVAEALGIANQNIVWDGANSTVTLIQGATVVQVTIGSNVMTVNGAAITMDVAPEVVDPGRVMLPLRFIAERFGAVPGWDAATQTVTINMEIAD</sequence>
<keyword evidence="4" id="KW-1185">Reference proteome</keyword>
<dbReference type="Proteomes" id="UP000468766">
    <property type="component" value="Unassembled WGS sequence"/>
</dbReference>
<dbReference type="AlphaFoldDB" id="A0A6I0F1H4"/>